<evidence type="ECO:0000256" key="3">
    <source>
        <dbReference type="ARBA" id="ARBA00022741"/>
    </source>
</evidence>
<dbReference type="Proteomes" id="UP001516023">
    <property type="component" value="Unassembled WGS sequence"/>
</dbReference>
<dbReference type="SUPFAM" id="SSF55073">
    <property type="entry name" value="Nucleotide cyclase"/>
    <property type="match status" value="1"/>
</dbReference>
<sequence>MTSSASVSSEDTTSGSCRVLSRSTSSRSSLVQPELTHYPDKDSDTINRSDSVEDLDVYLNGLMSDTATGNDGDDLQSRLTYRRSSQPVESTADDDNDEFCEGNLKRSDSAESFNAYKKKHERLDSFKAYKSRRPRLDNHNATFNPRFSLRRRRPSELRGNNLRHTVGHALDGSRDSFELKQATLYAMQFDGTLEELSNLEHLRLAEEWTTKQNFWRRLAIRASSPDIGQKELIQRSTFLIISAMTVGAGVIWGIMYVILGEWLAALMPFIYSSSMGLIMSTCICYAKNKYDIFVNCQLTLILLLPMSVHWALGGMEASGGVILWSFLCPMGAAFFRSADESLKWFYLYTGLSAGLLLFDHWKSRDIDGGSNVITAMYFAMNVLGVKGVIFAVVFVFARELEKEYAKSEEVLSNILPPAIVTRIKHGEFPIVDHVAGVSILFADLVGFTKASTELHPNFLIGLFLRDVFHSFDELVDKHGLEKIKTIGDAYMVVGGLNHCSAPSKDKHLKQQHHTFRTMMLATDMFDELEKINKKYSLSFDLRIGVHSGPVVAGVLGLKRFTYDVWGDSVNVSAHFFCK</sequence>
<feature type="transmembrane region" description="Helical" evidence="8">
    <location>
        <begin position="344"/>
        <end position="361"/>
    </location>
</feature>
<dbReference type="InterPro" id="IPR050401">
    <property type="entry name" value="Cyclic_nucleotide_synthase"/>
</dbReference>
<evidence type="ECO:0000256" key="8">
    <source>
        <dbReference type="SAM" id="Phobius"/>
    </source>
</evidence>
<dbReference type="PROSITE" id="PS50125">
    <property type="entry name" value="GUANYLATE_CYCLASE_2"/>
    <property type="match status" value="1"/>
</dbReference>
<evidence type="ECO:0000256" key="2">
    <source>
        <dbReference type="ARBA" id="ARBA00022692"/>
    </source>
</evidence>
<accession>A0ABD3QSL4</accession>
<keyword evidence="5 8" id="KW-0472">Membrane</keyword>
<evidence type="ECO:0000256" key="7">
    <source>
        <dbReference type="SAM" id="MobiDB-lite"/>
    </source>
</evidence>
<feature type="transmembrane region" description="Helical" evidence="8">
    <location>
        <begin position="238"/>
        <end position="259"/>
    </location>
</feature>
<feature type="region of interest" description="Disordered" evidence="7">
    <location>
        <begin position="1"/>
        <end position="49"/>
    </location>
</feature>
<gene>
    <name evidence="10" type="ORF">HJC23_003497</name>
</gene>
<dbReference type="PANTHER" id="PTHR11920">
    <property type="entry name" value="GUANYLYL CYCLASE"/>
    <property type="match status" value="1"/>
</dbReference>
<dbReference type="EMBL" id="JABMIG020000015">
    <property type="protein sequence ID" value="KAL3803222.1"/>
    <property type="molecule type" value="Genomic_DNA"/>
</dbReference>
<dbReference type="GO" id="GO:0016829">
    <property type="term" value="F:lyase activity"/>
    <property type="evidence" value="ECO:0007669"/>
    <property type="project" value="UniProtKB-KW"/>
</dbReference>
<keyword evidence="2 8" id="KW-0812">Transmembrane</keyword>
<comment type="caution">
    <text evidence="10">The sequence shown here is derived from an EMBL/GenBank/DDBJ whole genome shotgun (WGS) entry which is preliminary data.</text>
</comment>
<dbReference type="Pfam" id="PF00211">
    <property type="entry name" value="Guanylate_cyc"/>
    <property type="match status" value="1"/>
</dbReference>
<dbReference type="GO" id="GO:0016020">
    <property type="term" value="C:membrane"/>
    <property type="evidence" value="ECO:0007669"/>
    <property type="project" value="UniProtKB-SubCell"/>
</dbReference>
<dbReference type="CDD" id="cd07302">
    <property type="entry name" value="CHD"/>
    <property type="match status" value="1"/>
</dbReference>
<dbReference type="Gene3D" id="3.30.70.1230">
    <property type="entry name" value="Nucleotide cyclase"/>
    <property type="match status" value="1"/>
</dbReference>
<feature type="region of interest" description="Disordered" evidence="7">
    <location>
        <begin position="83"/>
        <end position="103"/>
    </location>
</feature>
<feature type="transmembrane region" description="Helical" evidence="8">
    <location>
        <begin position="292"/>
        <end position="311"/>
    </location>
</feature>
<dbReference type="PANTHER" id="PTHR11920:SF335">
    <property type="entry name" value="GUANYLATE CYCLASE"/>
    <property type="match status" value="1"/>
</dbReference>
<protein>
    <recommendedName>
        <fullName evidence="9">Guanylate cyclase domain-containing protein</fullName>
    </recommendedName>
</protein>
<evidence type="ECO:0000313" key="11">
    <source>
        <dbReference type="Proteomes" id="UP001516023"/>
    </source>
</evidence>
<evidence type="ECO:0000256" key="6">
    <source>
        <dbReference type="ARBA" id="ARBA00023239"/>
    </source>
</evidence>
<dbReference type="AlphaFoldDB" id="A0ABD3QSL4"/>
<feature type="domain" description="Guanylate cyclase" evidence="9">
    <location>
        <begin position="438"/>
        <end position="576"/>
    </location>
</feature>
<evidence type="ECO:0000256" key="1">
    <source>
        <dbReference type="ARBA" id="ARBA00004370"/>
    </source>
</evidence>
<keyword evidence="4 8" id="KW-1133">Transmembrane helix</keyword>
<evidence type="ECO:0000313" key="10">
    <source>
        <dbReference type="EMBL" id="KAL3803222.1"/>
    </source>
</evidence>
<feature type="transmembrane region" description="Helical" evidence="8">
    <location>
        <begin position="317"/>
        <end position="335"/>
    </location>
</feature>
<feature type="compositionally biased region" description="Acidic residues" evidence="7">
    <location>
        <begin position="91"/>
        <end position="100"/>
    </location>
</feature>
<evidence type="ECO:0000256" key="5">
    <source>
        <dbReference type="ARBA" id="ARBA00023136"/>
    </source>
</evidence>
<evidence type="ECO:0000256" key="4">
    <source>
        <dbReference type="ARBA" id="ARBA00022989"/>
    </source>
</evidence>
<name>A0ABD3QSL4_9STRA</name>
<keyword evidence="11" id="KW-1185">Reference proteome</keyword>
<dbReference type="InterPro" id="IPR029787">
    <property type="entry name" value="Nucleotide_cyclase"/>
</dbReference>
<feature type="transmembrane region" description="Helical" evidence="8">
    <location>
        <begin position="373"/>
        <end position="397"/>
    </location>
</feature>
<keyword evidence="3" id="KW-0547">Nucleotide-binding</keyword>
<proteinExistence type="predicted"/>
<dbReference type="GO" id="GO:0000166">
    <property type="term" value="F:nucleotide binding"/>
    <property type="evidence" value="ECO:0007669"/>
    <property type="project" value="UniProtKB-KW"/>
</dbReference>
<keyword evidence="6" id="KW-0456">Lyase</keyword>
<dbReference type="InterPro" id="IPR001054">
    <property type="entry name" value="A/G_cyclase"/>
</dbReference>
<organism evidence="10 11">
    <name type="scientific">Cyclotella cryptica</name>
    <dbReference type="NCBI Taxonomy" id="29204"/>
    <lineage>
        <taxon>Eukaryota</taxon>
        <taxon>Sar</taxon>
        <taxon>Stramenopiles</taxon>
        <taxon>Ochrophyta</taxon>
        <taxon>Bacillariophyta</taxon>
        <taxon>Coscinodiscophyceae</taxon>
        <taxon>Thalassiosirophycidae</taxon>
        <taxon>Stephanodiscales</taxon>
        <taxon>Stephanodiscaceae</taxon>
        <taxon>Cyclotella</taxon>
    </lineage>
</organism>
<comment type="subcellular location">
    <subcellularLocation>
        <location evidence="1">Membrane</location>
    </subcellularLocation>
</comment>
<dbReference type="SMART" id="SM00044">
    <property type="entry name" value="CYCc"/>
    <property type="match status" value="1"/>
</dbReference>
<feature type="compositionally biased region" description="Basic and acidic residues" evidence="7">
    <location>
        <begin position="37"/>
        <end position="49"/>
    </location>
</feature>
<reference evidence="10 11" key="1">
    <citation type="journal article" date="2020" name="G3 (Bethesda)">
        <title>Improved Reference Genome for Cyclotella cryptica CCMP332, a Model for Cell Wall Morphogenesis, Salinity Adaptation, and Lipid Production in Diatoms (Bacillariophyta).</title>
        <authorList>
            <person name="Roberts W.R."/>
            <person name="Downey K.M."/>
            <person name="Ruck E.C."/>
            <person name="Traller J.C."/>
            <person name="Alverson A.J."/>
        </authorList>
    </citation>
    <scope>NUCLEOTIDE SEQUENCE [LARGE SCALE GENOMIC DNA]</scope>
    <source>
        <strain evidence="10 11">CCMP332</strain>
    </source>
</reference>
<feature type="compositionally biased region" description="Low complexity" evidence="7">
    <location>
        <begin position="1"/>
        <end position="29"/>
    </location>
</feature>
<evidence type="ECO:0000259" key="9">
    <source>
        <dbReference type="PROSITE" id="PS50125"/>
    </source>
</evidence>
<feature type="transmembrane region" description="Helical" evidence="8">
    <location>
        <begin position="265"/>
        <end position="285"/>
    </location>
</feature>